<evidence type="ECO:0000313" key="2">
    <source>
        <dbReference type="Proteomes" id="UP001152531"/>
    </source>
</evidence>
<reference evidence="1" key="1">
    <citation type="submission" date="2022-06" db="EMBL/GenBank/DDBJ databases">
        <authorList>
            <person name="Legras J.-L."/>
            <person name="Devillers H."/>
            <person name="Grondin C."/>
        </authorList>
    </citation>
    <scope>NUCLEOTIDE SEQUENCE</scope>
    <source>
        <strain evidence="1">CLIB 1444</strain>
    </source>
</reference>
<accession>A0ACA9Y711</accession>
<gene>
    <name evidence="1" type="ORF">CLIB1444_04S08570</name>
</gene>
<protein>
    <submittedName>
        <fullName evidence="1">Protein Ltv1p</fullName>
    </submittedName>
</protein>
<organism evidence="1 2">
    <name type="scientific">[Candida] jaroonii</name>
    <dbReference type="NCBI Taxonomy" id="467808"/>
    <lineage>
        <taxon>Eukaryota</taxon>
        <taxon>Fungi</taxon>
        <taxon>Dikarya</taxon>
        <taxon>Ascomycota</taxon>
        <taxon>Saccharomycotina</taxon>
        <taxon>Pichiomycetes</taxon>
        <taxon>Debaryomycetaceae</taxon>
        <taxon>Yamadazyma</taxon>
    </lineage>
</organism>
<sequence length="408" mass="47726">MPPRRKFDKKNATTFSVVHRAHDDELYFDNDASRHVLVPIGKKGYTKDQLESTLGEEAKKVRNNEGMAAQYGIYYDDSKYDYMQHLRPMGETGDAVFIAKKEDKKEKKADLMELLKDQLPSEKQKKITQEDLENIPKELKGFNPDMDPRLREAMEALEDEAYIEDQEDDLFNELLQGGEAGDDDFYDEEYDEWDMDNYQDEYEQYEGENHDYESDYETQENPYNEGEAPELVDDVAINTAWEKDFDKFKNNFKNEDDSDNFDSEDDFEEERDVLPDLPAVAKKSKTKQRKKKGAMTDTSSFSMSSSAVYRTEGLTLLDDRFEQLTKKWEAEEEEIPEYKEFSMEDERGDFEDLLDDFLDNYELEKGGRKLMKKNEELKKIQQASDSASNTKLAARRKLNADFNKLSLN</sequence>
<name>A0ACA9Y711_9ASCO</name>
<keyword evidence="2" id="KW-1185">Reference proteome</keyword>
<dbReference type="EMBL" id="CALSDN010000004">
    <property type="protein sequence ID" value="CAH6720815.1"/>
    <property type="molecule type" value="Genomic_DNA"/>
</dbReference>
<evidence type="ECO:0000313" key="1">
    <source>
        <dbReference type="EMBL" id="CAH6720815.1"/>
    </source>
</evidence>
<comment type="caution">
    <text evidence="1">The sequence shown here is derived from an EMBL/GenBank/DDBJ whole genome shotgun (WGS) entry which is preliminary data.</text>
</comment>
<proteinExistence type="predicted"/>
<dbReference type="Proteomes" id="UP001152531">
    <property type="component" value="Unassembled WGS sequence"/>
</dbReference>